<dbReference type="AlphaFoldDB" id="A0ABD2ZCL1"/>
<keyword evidence="1" id="KW-0406">Ion transport</keyword>
<comment type="caution">
    <text evidence="5">The sequence shown here is derived from an EMBL/GenBank/DDBJ whole genome shotgun (WGS) entry which is preliminary data.</text>
</comment>
<keyword evidence="3" id="KW-1133">Transmembrane helix</keyword>
<protein>
    <recommendedName>
        <fullName evidence="4">Mechanosensitive ion channel MscS domain-containing protein</fullName>
    </recommendedName>
</protein>
<keyword evidence="3" id="KW-0812">Transmembrane</keyword>
<feature type="transmembrane region" description="Helical" evidence="3">
    <location>
        <begin position="50"/>
        <end position="66"/>
    </location>
</feature>
<feature type="transmembrane region" description="Helical" evidence="3">
    <location>
        <begin position="78"/>
        <end position="107"/>
    </location>
</feature>
<evidence type="ECO:0000256" key="3">
    <source>
        <dbReference type="SAM" id="Phobius"/>
    </source>
</evidence>
<dbReference type="Pfam" id="PF00924">
    <property type="entry name" value="MS_channel_2nd"/>
    <property type="match status" value="1"/>
</dbReference>
<keyword evidence="3" id="KW-0472">Membrane</keyword>
<evidence type="ECO:0000259" key="4">
    <source>
        <dbReference type="Pfam" id="PF00924"/>
    </source>
</evidence>
<organism evidence="5 6">
    <name type="scientific">Cinchona calisaya</name>
    <dbReference type="NCBI Taxonomy" id="153742"/>
    <lineage>
        <taxon>Eukaryota</taxon>
        <taxon>Viridiplantae</taxon>
        <taxon>Streptophyta</taxon>
        <taxon>Embryophyta</taxon>
        <taxon>Tracheophyta</taxon>
        <taxon>Spermatophyta</taxon>
        <taxon>Magnoliopsida</taxon>
        <taxon>eudicotyledons</taxon>
        <taxon>Gunneridae</taxon>
        <taxon>Pentapetalae</taxon>
        <taxon>asterids</taxon>
        <taxon>lamiids</taxon>
        <taxon>Gentianales</taxon>
        <taxon>Rubiaceae</taxon>
        <taxon>Cinchonoideae</taxon>
        <taxon>Cinchoneae</taxon>
        <taxon>Cinchona</taxon>
    </lineage>
</organism>
<dbReference type="PANTHER" id="PTHR30566:SF5">
    <property type="entry name" value="MECHANOSENSITIVE ION CHANNEL PROTEIN 1, MITOCHONDRIAL-RELATED"/>
    <property type="match status" value="1"/>
</dbReference>
<proteinExistence type="predicted"/>
<dbReference type="PANTHER" id="PTHR30566">
    <property type="entry name" value="YNAI-RELATED MECHANOSENSITIVE ION CHANNEL"/>
    <property type="match status" value="1"/>
</dbReference>
<keyword evidence="6" id="KW-1185">Reference proteome</keyword>
<accession>A0ABD2ZCL1</accession>
<dbReference type="GO" id="GO:0034220">
    <property type="term" value="P:monoatomic ion transmembrane transport"/>
    <property type="evidence" value="ECO:0007669"/>
    <property type="project" value="UniProtKB-KW"/>
</dbReference>
<name>A0ABD2ZCL1_9GENT</name>
<dbReference type="InterPro" id="IPR010920">
    <property type="entry name" value="LSM_dom_sf"/>
</dbReference>
<evidence type="ECO:0000256" key="2">
    <source>
        <dbReference type="ARBA" id="ARBA00023303"/>
    </source>
</evidence>
<feature type="domain" description="Mechanosensitive ion channel MscS" evidence="4">
    <location>
        <begin position="110"/>
        <end position="150"/>
    </location>
</feature>
<evidence type="ECO:0000313" key="6">
    <source>
        <dbReference type="Proteomes" id="UP001630127"/>
    </source>
</evidence>
<dbReference type="Proteomes" id="UP001630127">
    <property type="component" value="Unassembled WGS sequence"/>
</dbReference>
<dbReference type="SUPFAM" id="SSF50182">
    <property type="entry name" value="Sm-like ribonucleoproteins"/>
    <property type="match status" value="1"/>
</dbReference>
<gene>
    <name evidence="5" type="ORF">ACH5RR_024085</name>
</gene>
<keyword evidence="1" id="KW-0813">Transport</keyword>
<dbReference type="EMBL" id="JBJUIK010000010">
    <property type="protein sequence ID" value="KAL3517183.1"/>
    <property type="molecule type" value="Genomic_DNA"/>
</dbReference>
<dbReference type="InterPro" id="IPR006685">
    <property type="entry name" value="MscS_channel_2nd"/>
</dbReference>
<evidence type="ECO:0000313" key="5">
    <source>
        <dbReference type="EMBL" id="KAL3517183.1"/>
    </source>
</evidence>
<reference evidence="5 6" key="1">
    <citation type="submission" date="2024-11" db="EMBL/GenBank/DDBJ databases">
        <title>A near-complete genome assembly of Cinchona calisaya.</title>
        <authorList>
            <person name="Lian D.C."/>
            <person name="Zhao X.W."/>
            <person name="Wei L."/>
        </authorList>
    </citation>
    <scope>NUCLEOTIDE SEQUENCE [LARGE SCALE GENOMIC DNA]</scope>
    <source>
        <tissue evidence="5">Nenye</tissue>
    </source>
</reference>
<feature type="transmembrane region" description="Helical" evidence="3">
    <location>
        <begin position="16"/>
        <end position="38"/>
    </location>
</feature>
<keyword evidence="2" id="KW-0407">Ion channel</keyword>
<evidence type="ECO:0000256" key="1">
    <source>
        <dbReference type="ARBA" id="ARBA00023065"/>
    </source>
</evidence>
<sequence length="160" mass="17105">MTPDAQQLLHPLTRDVVIPLVGFLVAISLVVEVLPMLLRGYHARSEQQKYQAALTFMAASLLGWLLTTNKVFSLGQFFTGLVGISILSGIPAQSFVAMASMGGLVYIAQDILRNVLGGLSIQISKSFSVGDVIKVGSIKGEVLEMGVTTTLLLIAGNLRF</sequence>